<evidence type="ECO:0000313" key="3">
    <source>
        <dbReference type="Proteomes" id="UP001055185"/>
    </source>
</evidence>
<sequence>MELRIHKPGLLTAALMAVYILSQNLLYLAPEHSFYNYLAYGLVLGMAGYVIFWARKLRLEKSALTLLMAAPLGLSVMASLVEVARYGDASFLHSLYGQMQWWIYGLAFFVFQYALRRHPSVYPALIGGFVFLAVVQVGIGIAQSLLAGQVNFTYIPTTKRLGMVRYYFPVVLMVLAYFWALNNFFNGRRRLLSLGLMAAVLFEVTFVQQFRSTLGGMLLASFAGFLLWRKVSAKKTALFLAAVVCAWLLYRSSNFLQQSIVYLLSGDRSLSVRGVLIDFILENSRARWLLGSGWVSSEMAYAYASTPYRTYLNWGAFVFADGGVFSILYSYGVLGVLWVAALWSVMLRKGWRIYRQQNHYLFLLFPLYMLMTIFIDIHWYIHDQFFVMALFCALLDYRAKAGPPAAGR</sequence>
<dbReference type="Proteomes" id="UP001055185">
    <property type="component" value="Unassembled WGS sequence"/>
</dbReference>
<keyword evidence="1" id="KW-0812">Transmembrane</keyword>
<dbReference type="AlphaFoldDB" id="A0AA37J0F7"/>
<keyword evidence="1" id="KW-0472">Membrane</keyword>
<feature type="transmembrane region" description="Helical" evidence="1">
    <location>
        <begin position="236"/>
        <end position="253"/>
    </location>
</feature>
<feature type="transmembrane region" description="Helical" evidence="1">
    <location>
        <begin position="9"/>
        <end position="28"/>
    </location>
</feature>
<dbReference type="RefSeq" id="WP_238317699.1">
    <property type="nucleotide sequence ID" value="NZ_BQKV01000098.1"/>
</dbReference>
<feature type="transmembrane region" description="Helical" evidence="1">
    <location>
        <begin position="324"/>
        <end position="347"/>
    </location>
</feature>
<feature type="transmembrane region" description="Helical" evidence="1">
    <location>
        <begin position="213"/>
        <end position="229"/>
    </location>
</feature>
<organism evidence="2 3">
    <name type="scientific">Faecalibacterium gallinarum</name>
    <dbReference type="NCBI Taxonomy" id="2903556"/>
    <lineage>
        <taxon>Bacteria</taxon>
        <taxon>Bacillati</taxon>
        <taxon>Bacillota</taxon>
        <taxon>Clostridia</taxon>
        <taxon>Eubacteriales</taxon>
        <taxon>Oscillospiraceae</taxon>
        <taxon>Faecalibacterium</taxon>
    </lineage>
</organism>
<evidence type="ECO:0008006" key="4">
    <source>
        <dbReference type="Google" id="ProtNLM"/>
    </source>
</evidence>
<dbReference type="EMBL" id="BQKV01000098">
    <property type="protein sequence ID" value="GJN65483.1"/>
    <property type="molecule type" value="Genomic_DNA"/>
</dbReference>
<feature type="transmembrane region" description="Helical" evidence="1">
    <location>
        <begin position="166"/>
        <end position="184"/>
    </location>
</feature>
<feature type="transmembrane region" description="Helical" evidence="1">
    <location>
        <begin position="66"/>
        <end position="87"/>
    </location>
</feature>
<feature type="transmembrane region" description="Helical" evidence="1">
    <location>
        <begin position="359"/>
        <end position="381"/>
    </location>
</feature>
<feature type="transmembrane region" description="Helical" evidence="1">
    <location>
        <begin position="99"/>
        <end position="115"/>
    </location>
</feature>
<gene>
    <name evidence="2" type="ORF">JCM17207_21080</name>
</gene>
<proteinExistence type="predicted"/>
<protein>
    <recommendedName>
        <fullName evidence="4">O-antigen ligase domain-containing protein</fullName>
    </recommendedName>
</protein>
<evidence type="ECO:0000313" key="2">
    <source>
        <dbReference type="EMBL" id="GJN65483.1"/>
    </source>
</evidence>
<accession>A0AA37J0F7</accession>
<feature type="transmembrane region" description="Helical" evidence="1">
    <location>
        <begin position="34"/>
        <end position="54"/>
    </location>
</feature>
<feature type="transmembrane region" description="Helical" evidence="1">
    <location>
        <begin position="191"/>
        <end position="207"/>
    </location>
</feature>
<comment type="caution">
    <text evidence="2">The sequence shown here is derived from an EMBL/GenBank/DDBJ whole genome shotgun (WGS) entry which is preliminary data.</text>
</comment>
<keyword evidence="1" id="KW-1133">Transmembrane helix</keyword>
<keyword evidence="3" id="KW-1185">Reference proteome</keyword>
<reference evidence="2" key="1">
    <citation type="journal article" date="2022" name="Int. J. Syst. Evol. Microbiol.">
        <title>Genome-based, phenotypic and chemotaxonomic classification of Faecalibacterium strains: proposal of three novel species Faecalibacterium duncaniae sp. nov., Faecalibacterium hattorii sp. nov. and Faecalibacterium gallinarum sp. nov. .</title>
        <authorList>
            <person name="Sakamoto M."/>
            <person name="Sakurai N."/>
            <person name="Tanno H."/>
            <person name="Iino T."/>
            <person name="Ohkuma M."/>
            <person name="Endo A."/>
        </authorList>
    </citation>
    <scope>NUCLEOTIDE SEQUENCE</scope>
    <source>
        <strain evidence="2">JCM 17207</strain>
    </source>
</reference>
<name>A0AA37J0F7_9FIRM</name>
<feature type="transmembrane region" description="Helical" evidence="1">
    <location>
        <begin position="122"/>
        <end position="146"/>
    </location>
</feature>
<evidence type="ECO:0000256" key="1">
    <source>
        <dbReference type="SAM" id="Phobius"/>
    </source>
</evidence>